<organism evidence="5 6">
    <name type="scientific">Rotaria magnacalcarata</name>
    <dbReference type="NCBI Taxonomy" id="392030"/>
    <lineage>
        <taxon>Eukaryota</taxon>
        <taxon>Metazoa</taxon>
        <taxon>Spiralia</taxon>
        <taxon>Gnathifera</taxon>
        <taxon>Rotifera</taxon>
        <taxon>Eurotatoria</taxon>
        <taxon>Bdelloidea</taxon>
        <taxon>Philodinida</taxon>
        <taxon>Philodinidae</taxon>
        <taxon>Rotaria</taxon>
    </lineage>
</organism>
<reference evidence="5" key="1">
    <citation type="submission" date="2021-02" db="EMBL/GenBank/DDBJ databases">
        <authorList>
            <person name="Nowell W R."/>
        </authorList>
    </citation>
    <scope>NUCLEOTIDE SEQUENCE</scope>
</reference>
<dbReference type="AlphaFoldDB" id="A0A8S3FVA1"/>
<dbReference type="EMBL" id="CAJOBH010252238">
    <property type="protein sequence ID" value="CAF5141251.1"/>
    <property type="molecule type" value="Genomic_DNA"/>
</dbReference>
<dbReference type="GO" id="GO:0098794">
    <property type="term" value="C:postsynapse"/>
    <property type="evidence" value="ECO:0007669"/>
    <property type="project" value="TreeGrafter"/>
</dbReference>
<keyword evidence="4" id="KW-1133">Transmembrane helix</keyword>
<accession>A0A8S3FVA1</accession>
<protein>
    <submittedName>
        <fullName evidence="5">Uncharacterized protein</fullName>
    </submittedName>
</protein>
<keyword evidence="4" id="KW-0812">Transmembrane</keyword>
<keyword evidence="3" id="KW-0406">Ion transport</keyword>
<sequence>MLFIILVVGSAAYNLLMICAICISAIKAPEARRIKLYSVFMVTSFFGFFAYIWMFIVLSIVSKDVVDLWEAVITFLMFPLVVIIAFLAEKNFYASKKIDMEEEEQTLILTPPEHDENGSPRSFRKDELLQFLR</sequence>
<evidence type="ECO:0000256" key="4">
    <source>
        <dbReference type="SAM" id="Phobius"/>
    </source>
</evidence>
<dbReference type="GO" id="GO:0042383">
    <property type="term" value="C:sarcolemma"/>
    <property type="evidence" value="ECO:0007669"/>
    <property type="project" value="TreeGrafter"/>
</dbReference>
<evidence type="ECO:0000313" key="5">
    <source>
        <dbReference type="EMBL" id="CAF5141251.1"/>
    </source>
</evidence>
<dbReference type="PANTHER" id="PTHR11878">
    <property type="entry name" value="SODIUM/CALCIUM EXCHANGER"/>
    <property type="match status" value="1"/>
</dbReference>
<evidence type="ECO:0000256" key="3">
    <source>
        <dbReference type="ARBA" id="ARBA00023065"/>
    </source>
</evidence>
<dbReference type="InterPro" id="IPR036259">
    <property type="entry name" value="MFS_trans_sf"/>
</dbReference>
<keyword evidence="4" id="KW-0472">Membrane</keyword>
<comment type="caution">
    <text evidence="5">The sequence shown here is derived from an EMBL/GenBank/DDBJ whole genome shotgun (WGS) entry which is preliminary data.</text>
</comment>
<feature type="transmembrane region" description="Helical" evidence="4">
    <location>
        <begin position="38"/>
        <end position="62"/>
    </location>
</feature>
<feature type="transmembrane region" description="Helical" evidence="4">
    <location>
        <begin position="6"/>
        <end position="26"/>
    </location>
</feature>
<proteinExistence type="predicted"/>
<dbReference type="GO" id="GO:0012505">
    <property type="term" value="C:endomembrane system"/>
    <property type="evidence" value="ECO:0007669"/>
    <property type="project" value="UniProtKB-SubCell"/>
</dbReference>
<dbReference type="InterPro" id="IPR044880">
    <property type="entry name" value="NCX_ion-bd_dom_sf"/>
</dbReference>
<evidence type="ECO:0000313" key="6">
    <source>
        <dbReference type="Proteomes" id="UP000681967"/>
    </source>
</evidence>
<keyword evidence="2" id="KW-0813">Transport</keyword>
<gene>
    <name evidence="5" type="ORF">BYL167_LOCUS70211</name>
</gene>
<evidence type="ECO:0000256" key="2">
    <source>
        <dbReference type="ARBA" id="ARBA00022448"/>
    </source>
</evidence>
<dbReference type="GO" id="GO:0030424">
    <property type="term" value="C:axon"/>
    <property type="evidence" value="ECO:0007669"/>
    <property type="project" value="TreeGrafter"/>
</dbReference>
<dbReference type="PANTHER" id="PTHR11878:SF76">
    <property type="entry name" value="CALX-BETA DOMAIN-CONTAINING PROTEIN"/>
    <property type="match status" value="1"/>
</dbReference>
<evidence type="ECO:0000256" key="1">
    <source>
        <dbReference type="ARBA" id="ARBA00004127"/>
    </source>
</evidence>
<dbReference type="Gene3D" id="1.20.1420.30">
    <property type="entry name" value="NCX, central ion-binding region"/>
    <property type="match status" value="1"/>
</dbReference>
<feature type="transmembrane region" description="Helical" evidence="4">
    <location>
        <begin position="68"/>
        <end position="88"/>
    </location>
</feature>
<dbReference type="GO" id="GO:0098703">
    <property type="term" value="P:calcium ion import across plasma membrane"/>
    <property type="evidence" value="ECO:0007669"/>
    <property type="project" value="TreeGrafter"/>
</dbReference>
<comment type="subcellular location">
    <subcellularLocation>
        <location evidence="1">Endomembrane system</location>
        <topology evidence="1">Multi-pass membrane protein</topology>
    </subcellularLocation>
</comment>
<dbReference type="GO" id="GO:0005432">
    <property type="term" value="F:calcium:sodium antiporter activity"/>
    <property type="evidence" value="ECO:0007669"/>
    <property type="project" value="TreeGrafter"/>
</dbReference>
<dbReference type="Proteomes" id="UP000681967">
    <property type="component" value="Unassembled WGS sequence"/>
</dbReference>
<dbReference type="InterPro" id="IPR051171">
    <property type="entry name" value="CaCA"/>
</dbReference>
<dbReference type="SUPFAM" id="SSF103473">
    <property type="entry name" value="MFS general substrate transporter"/>
    <property type="match status" value="1"/>
</dbReference>
<feature type="non-terminal residue" evidence="5">
    <location>
        <position position="1"/>
    </location>
</feature>
<name>A0A8S3FVA1_9BILA</name>